<evidence type="ECO:0000313" key="1">
    <source>
        <dbReference type="EMBL" id="OGF80530.1"/>
    </source>
</evidence>
<proteinExistence type="predicted"/>
<accession>A0A1F5WY30</accession>
<reference evidence="1 2" key="1">
    <citation type="journal article" date="2016" name="Nat. Commun.">
        <title>Thousands of microbial genomes shed light on interconnected biogeochemical processes in an aquifer system.</title>
        <authorList>
            <person name="Anantharaman K."/>
            <person name="Brown C.T."/>
            <person name="Hug L.A."/>
            <person name="Sharon I."/>
            <person name="Castelle C.J."/>
            <person name="Probst A.J."/>
            <person name="Thomas B.C."/>
            <person name="Singh A."/>
            <person name="Wilkins M.J."/>
            <person name="Karaoz U."/>
            <person name="Brodie E.L."/>
            <person name="Williams K.H."/>
            <person name="Hubbard S.S."/>
            <person name="Banfield J.F."/>
        </authorList>
    </citation>
    <scope>NUCLEOTIDE SEQUENCE [LARGE SCALE GENOMIC DNA]</scope>
</reference>
<gene>
    <name evidence="1" type="ORF">A2930_02775</name>
</gene>
<sequence>MSLQKALDWIKTELRENPNVDAARKRVLITKASLNFDLSPLDGEYLENNLKVDSKPAVNPKTD</sequence>
<evidence type="ECO:0000313" key="2">
    <source>
        <dbReference type="Proteomes" id="UP000178114"/>
    </source>
</evidence>
<dbReference type="AlphaFoldDB" id="A0A1F5WY30"/>
<comment type="caution">
    <text evidence="1">The sequence shown here is derived from an EMBL/GenBank/DDBJ whole genome shotgun (WGS) entry which is preliminary data.</text>
</comment>
<name>A0A1F5WY30_9BACT</name>
<dbReference type="Proteomes" id="UP000178114">
    <property type="component" value="Unassembled WGS sequence"/>
</dbReference>
<organism evidence="1 2">
    <name type="scientific">Candidatus Giovannonibacteria bacterium RIFCSPLOWO2_01_FULL_45_34</name>
    <dbReference type="NCBI Taxonomy" id="1798351"/>
    <lineage>
        <taxon>Bacteria</taxon>
        <taxon>Candidatus Giovannoniibacteriota</taxon>
    </lineage>
</organism>
<dbReference type="EMBL" id="MFID01000035">
    <property type="protein sequence ID" value="OGF80530.1"/>
    <property type="molecule type" value="Genomic_DNA"/>
</dbReference>
<protein>
    <submittedName>
        <fullName evidence="1">Uncharacterized protein</fullName>
    </submittedName>
</protein>